<protein>
    <submittedName>
        <fullName evidence="3">CAAX amino terminal protease self-immunity</fullName>
    </submittedName>
</protein>
<dbReference type="GO" id="GO:0006508">
    <property type="term" value="P:proteolysis"/>
    <property type="evidence" value="ECO:0007669"/>
    <property type="project" value="UniProtKB-KW"/>
</dbReference>
<feature type="transmembrane region" description="Helical" evidence="1">
    <location>
        <begin position="9"/>
        <end position="33"/>
    </location>
</feature>
<gene>
    <name evidence="3" type="ORF">Pla123a_32610</name>
</gene>
<proteinExistence type="predicted"/>
<keyword evidence="1" id="KW-0812">Transmembrane</keyword>
<keyword evidence="3" id="KW-0645">Protease</keyword>
<dbReference type="GO" id="GO:0004175">
    <property type="term" value="F:endopeptidase activity"/>
    <property type="evidence" value="ECO:0007669"/>
    <property type="project" value="UniProtKB-ARBA"/>
</dbReference>
<evidence type="ECO:0000313" key="3">
    <source>
        <dbReference type="EMBL" id="TWT74438.1"/>
    </source>
</evidence>
<dbReference type="Pfam" id="PF02517">
    <property type="entry name" value="Rce1-like"/>
    <property type="match status" value="1"/>
</dbReference>
<dbReference type="EMBL" id="SJPO01000008">
    <property type="protein sequence ID" value="TWT74438.1"/>
    <property type="molecule type" value="Genomic_DNA"/>
</dbReference>
<dbReference type="PANTHER" id="PTHR43592">
    <property type="entry name" value="CAAX AMINO TERMINAL PROTEASE"/>
    <property type="match status" value="1"/>
</dbReference>
<evidence type="ECO:0000313" key="4">
    <source>
        <dbReference type="Proteomes" id="UP000318478"/>
    </source>
</evidence>
<organism evidence="3 4">
    <name type="scientific">Posidoniimonas polymericola</name>
    <dbReference type="NCBI Taxonomy" id="2528002"/>
    <lineage>
        <taxon>Bacteria</taxon>
        <taxon>Pseudomonadati</taxon>
        <taxon>Planctomycetota</taxon>
        <taxon>Planctomycetia</taxon>
        <taxon>Pirellulales</taxon>
        <taxon>Lacipirellulaceae</taxon>
        <taxon>Posidoniimonas</taxon>
    </lineage>
</organism>
<evidence type="ECO:0000259" key="2">
    <source>
        <dbReference type="Pfam" id="PF02517"/>
    </source>
</evidence>
<feature type="transmembrane region" description="Helical" evidence="1">
    <location>
        <begin position="89"/>
        <end position="108"/>
    </location>
</feature>
<keyword evidence="4" id="KW-1185">Reference proteome</keyword>
<name>A0A5C5YGZ6_9BACT</name>
<feature type="domain" description="CAAX prenyl protease 2/Lysostaphin resistance protein A-like" evidence="2">
    <location>
        <begin position="97"/>
        <end position="182"/>
    </location>
</feature>
<accession>A0A5C5YGZ6</accession>
<dbReference type="RefSeq" id="WP_146588797.1">
    <property type="nucleotide sequence ID" value="NZ_SJPO01000008.1"/>
</dbReference>
<dbReference type="InterPro" id="IPR003675">
    <property type="entry name" value="Rce1/LyrA-like_dom"/>
</dbReference>
<dbReference type="Proteomes" id="UP000318478">
    <property type="component" value="Unassembled WGS sequence"/>
</dbReference>
<keyword evidence="3" id="KW-0378">Hydrolase</keyword>
<reference evidence="3 4" key="1">
    <citation type="submission" date="2019-02" db="EMBL/GenBank/DDBJ databases">
        <title>Deep-cultivation of Planctomycetes and their phenomic and genomic characterization uncovers novel biology.</title>
        <authorList>
            <person name="Wiegand S."/>
            <person name="Jogler M."/>
            <person name="Boedeker C."/>
            <person name="Pinto D."/>
            <person name="Vollmers J."/>
            <person name="Rivas-Marin E."/>
            <person name="Kohn T."/>
            <person name="Peeters S.H."/>
            <person name="Heuer A."/>
            <person name="Rast P."/>
            <person name="Oberbeckmann S."/>
            <person name="Bunk B."/>
            <person name="Jeske O."/>
            <person name="Meyerdierks A."/>
            <person name="Storesund J.E."/>
            <person name="Kallscheuer N."/>
            <person name="Luecker S."/>
            <person name="Lage O.M."/>
            <person name="Pohl T."/>
            <person name="Merkel B.J."/>
            <person name="Hornburger P."/>
            <person name="Mueller R.-W."/>
            <person name="Bruemmer F."/>
            <person name="Labrenz M."/>
            <person name="Spormann A.M."/>
            <person name="Op Den Camp H."/>
            <person name="Overmann J."/>
            <person name="Amann R."/>
            <person name="Jetten M.S.M."/>
            <person name="Mascher T."/>
            <person name="Medema M.H."/>
            <person name="Devos D.P."/>
            <person name="Kaster A.-K."/>
            <person name="Ovreas L."/>
            <person name="Rohde M."/>
            <person name="Galperin M.Y."/>
            <person name="Jogler C."/>
        </authorList>
    </citation>
    <scope>NUCLEOTIDE SEQUENCE [LARGE SCALE GENOMIC DNA]</scope>
    <source>
        <strain evidence="3 4">Pla123a</strain>
    </source>
</reference>
<feature type="transmembrane region" description="Helical" evidence="1">
    <location>
        <begin position="120"/>
        <end position="140"/>
    </location>
</feature>
<keyword evidence="1" id="KW-0472">Membrane</keyword>
<dbReference type="GO" id="GO:0080120">
    <property type="term" value="P:CAAX-box protein maturation"/>
    <property type="evidence" value="ECO:0007669"/>
    <property type="project" value="UniProtKB-ARBA"/>
</dbReference>
<keyword evidence="1" id="KW-1133">Transmembrane helix</keyword>
<feature type="transmembrane region" description="Helical" evidence="1">
    <location>
        <begin position="147"/>
        <end position="163"/>
    </location>
</feature>
<evidence type="ECO:0000256" key="1">
    <source>
        <dbReference type="SAM" id="Phobius"/>
    </source>
</evidence>
<dbReference type="PANTHER" id="PTHR43592:SF15">
    <property type="entry name" value="CAAX AMINO TERMINAL PROTEASE FAMILY PROTEIN"/>
    <property type="match status" value="1"/>
</dbReference>
<sequence length="199" mass="21044">MAQNLENPAVLASALAAELGLAIAGAAICWGLGLPLAEDLSPRHGWAWSLAIGAATTAPMLTLLAVLERSRWRPLARLRRQTRRLISELLGRAGYGTIAAVSLAAGLGEEVLFRGALQPALATWLGPWPAVAVASVLFGLAHPLSRAYFVVATLLGLYLGVVTELTGELWPAIIAHAAYDFVALARLRRSGRAKNYSTS</sequence>
<dbReference type="OrthoDB" id="118729at2"/>
<comment type="caution">
    <text evidence="3">The sequence shown here is derived from an EMBL/GenBank/DDBJ whole genome shotgun (WGS) entry which is preliminary data.</text>
</comment>
<feature type="transmembrane region" description="Helical" evidence="1">
    <location>
        <begin position="45"/>
        <end position="68"/>
    </location>
</feature>
<dbReference type="AlphaFoldDB" id="A0A5C5YGZ6"/>